<keyword evidence="1" id="KW-1133">Transmembrane helix</keyword>
<keyword evidence="1" id="KW-0472">Membrane</keyword>
<keyword evidence="4" id="KW-1185">Reference proteome</keyword>
<protein>
    <submittedName>
        <fullName evidence="3">Mce family protein MceC</fullName>
    </submittedName>
</protein>
<dbReference type="Pfam" id="PF02470">
    <property type="entry name" value="MlaD"/>
    <property type="match status" value="1"/>
</dbReference>
<dbReference type="InterPro" id="IPR003399">
    <property type="entry name" value="Mce/MlaD"/>
</dbReference>
<dbReference type="PATRIC" id="fig|1415166.3.peg.3764"/>
<dbReference type="OrthoDB" id="4379218at2"/>
<evidence type="ECO:0000313" key="4">
    <source>
        <dbReference type="Proteomes" id="UP000019150"/>
    </source>
</evidence>
<dbReference type="PANTHER" id="PTHR33371:SF18">
    <property type="entry name" value="MCE-FAMILY PROTEIN MCE3C"/>
    <property type="match status" value="1"/>
</dbReference>
<dbReference type="HOGENOM" id="CLU_026704_0_0_11"/>
<feature type="transmembrane region" description="Helical" evidence="1">
    <location>
        <begin position="36"/>
        <end position="57"/>
    </location>
</feature>
<dbReference type="AlphaFoldDB" id="W5TH26"/>
<dbReference type="PANTHER" id="PTHR33371">
    <property type="entry name" value="INTERMEMBRANE PHOSPHOLIPID TRANSPORT SYSTEM BINDING PROTEIN MLAD-RELATED"/>
    <property type="match status" value="1"/>
</dbReference>
<keyword evidence="1" id="KW-0812">Transmembrane</keyword>
<dbReference type="STRING" id="1415166.NONO_c36670"/>
<dbReference type="EMBL" id="CP006850">
    <property type="protein sequence ID" value="AHH18454.1"/>
    <property type="molecule type" value="Genomic_DNA"/>
</dbReference>
<evidence type="ECO:0000259" key="2">
    <source>
        <dbReference type="Pfam" id="PF02470"/>
    </source>
</evidence>
<organism evidence="3 4">
    <name type="scientific">Nocardia nova SH22a</name>
    <dbReference type="NCBI Taxonomy" id="1415166"/>
    <lineage>
        <taxon>Bacteria</taxon>
        <taxon>Bacillati</taxon>
        <taxon>Actinomycetota</taxon>
        <taxon>Actinomycetes</taxon>
        <taxon>Mycobacteriales</taxon>
        <taxon>Nocardiaceae</taxon>
        <taxon>Nocardia</taxon>
    </lineage>
</organism>
<gene>
    <name evidence="3" type="primary">mce8C</name>
    <name evidence="3" type="ORF">NONO_c36670</name>
</gene>
<dbReference type="eggNOG" id="COG1463">
    <property type="taxonomic scope" value="Bacteria"/>
</dbReference>
<evidence type="ECO:0000256" key="1">
    <source>
        <dbReference type="SAM" id="Phobius"/>
    </source>
</evidence>
<accession>W5TH26</accession>
<name>W5TH26_9NOCA</name>
<dbReference type="KEGG" id="nno:NONO_c36670"/>
<dbReference type="GO" id="GO:0005576">
    <property type="term" value="C:extracellular region"/>
    <property type="evidence" value="ECO:0007669"/>
    <property type="project" value="TreeGrafter"/>
</dbReference>
<reference evidence="3 4" key="1">
    <citation type="journal article" date="2014" name="Appl. Environ. Microbiol.">
        <title>Insights into the Microbial Degradation of Rubber and Gutta-Percha by Analysis of the Complete Genome of Nocardia nova SH22a.</title>
        <authorList>
            <person name="Luo Q."/>
            <person name="Hiessl S."/>
            <person name="Poehlein A."/>
            <person name="Daniel R."/>
            <person name="Steinbuchel A."/>
        </authorList>
    </citation>
    <scope>NUCLEOTIDE SEQUENCE [LARGE SCALE GENOMIC DNA]</scope>
    <source>
        <strain evidence="3">SH22a</strain>
    </source>
</reference>
<sequence>MQQLNEHNFRTTGFIGRRARRARCAPQDDRPRQLQLGVVGAVTLVVILLITGLVYVLPVGKSTYTADLSEAQSITTGAEVRIAGITVGKVTDLRLLSDRVRMRFTVDHGIFVGDQSTLDIRMLTVVGGHYVALTSAGKSPLGAKAIPADHVRLPYSLIRTLRDAATPVSQVDAGTLRDNLTALQSSLSKSPDALRDMGRAVQSLVSVLDRQNADVSSGLTVADEFLTALDKNRSLVGTFVRKIGLLETQGLAKKAEISEALRITGELLARIAAIEPTWRDKLEPIFHTLTEAGPQMQQLLGKLDQSLTMLRALHDRLTADLAPGGGLNMDQSGVTVSAPSVCIPVPGRGC</sequence>
<evidence type="ECO:0000313" key="3">
    <source>
        <dbReference type="EMBL" id="AHH18454.1"/>
    </source>
</evidence>
<dbReference type="Proteomes" id="UP000019150">
    <property type="component" value="Chromosome"/>
</dbReference>
<dbReference type="RefSeq" id="WP_025349891.1">
    <property type="nucleotide sequence ID" value="NZ_CP006850.1"/>
</dbReference>
<feature type="domain" description="Mce/MlaD" evidence="2">
    <location>
        <begin position="61"/>
        <end position="134"/>
    </location>
</feature>
<proteinExistence type="predicted"/>
<dbReference type="InterPro" id="IPR052336">
    <property type="entry name" value="MlaD_Phospholipid_Transporter"/>
</dbReference>